<dbReference type="AlphaFoldDB" id="A0A485N3A9"/>
<proteinExistence type="predicted"/>
<reference evidence="2 3" key="1">
    <citation type="submission" date="2019-01" db="EMBL/GenBank/DDBJ databases">
        <authorList>
            <person name="Alioto T."/>
            <person name="Alioto T."/>
        </authorList>
    </citation>
    <scope>NUCLEOTIDE SEQUENCE [LARGE SCALE GENOMIC DNA]</scope>
</reference>
<name>A0A485N3A9_LYNPA</name>
<evidence type="ECO:0000313" key="3">
    <source>
        <dbReference type="Proteomes" id="UP000386466"/>
    </source>
</evidence>
<sequence>MKVTVAVARAGAAAVGARDAQNGGGRRGAWELEPLPAPDEMAARPGLVCTASGPEEGQQGDKKMDSPLQPAM</sequence>
<feature type="region of interest" description="Disordered" evidence="1">
    <location>
        <begin position="47"/>
        <end position="72"/>
    </location>
</feature>
<evidence type="ECO:0000313" key="2">
    <source>
        <dbReference type="EMBL" id="VFV26366.1"/>
    </source>
</evidence>
<gene>
    <name evidence="2" type="ORF">LYPA_23C021175</name>
</gene>
<evidence type="ECO:0000256" key="1">
    <source>
        <dbReference type="SAM" id="MobiDB-lite"/>
    </source>
</evidence>
<dbReference type="EMBL" id="CAAGRJ010008520">
    <property type="protein sequence ID" value="VFV26366.1"/>
    <property type="molecule type" value="Genomic_DNA"/>
</dbReference>
<accession>A0A485N3A9</accession>
<organism evidence="2 3">
    <name type="scientific">Lynx pardinus</name>
    <name type="common">Iberian lynx</name>
    <name type="synonym">Felis pardina</name>
    <dbReference type="NCBI Taxonomy" id="191816"/>
    <lineage>
        <taxon>Eukaryota</taxon>
        <taxon>Metazoa</taxon>
        <taxon>Chordata</taxon>
        <taxon>Craniata</taxon>
        <taxon>Vertebrata</taxon>
        <taxon>Euteleostomi</taxon>
        <taxon>Mammalia</taxon>
        <taxon>Eutheria</taxon>
        <taxon>Laurasiatheria</taxon>
        <taxon>Carnivora</taxon>
        <taxon>Feliformia</taxon>
        <taxon>Felidae</taxon>
        <taxon>Felinae</taxon>
        <taxon>Lynx</taxon>
    </lineage>
</organism>
<protein>
    <submittedName>
        <fullName evidence="2">Uncharacterized protein</fullName>
    </submittedName>
</protein>
<keyword evidence="3" id="KW-1185">Reference proteome</keyword>
<dbReference type="Proteomes" id="UP000386466">
    <property type="component" value="Unassembled WGS sequence"/>
</dbReference>